<dbReference type="KEGG" id="cmi:CMM_0323"/>
<dbReference type="EMBL" id="AM711867">
    <property type="protein sequence ID" value="CAN00345.1"/>
    <property type="molecule type" value="Genomic_DNA"/>
</dbReference>
<dbReference type="AlphaFoldDB" id="A5CMQ9"/>
<dbReference type="eggNOG" id="COG0456">
    <property type="taxonomic scope" value="Bacteria"/>
</dbReference>
<dbReference type="InterPro" id="IPR056935">
    <property type="entry name" value="Rv0428c-like_C"/>
</dbReference>
<keyword evidence="1" id="KW-0808">Transferase</keyword>
<name>A5CMQ9_CLAM3</name>
<gene>
    <name evidence="4" type="ordered locus">CMM_0323</name>
</gene>
<keyword evidence="2" id="KW-0012">Acyltransferase</keyword>
<dbReference type="Pfam" id="PF24553">
    <property type="entry name" value="Rv0428c_C"/>
    <property type="match status" value="1"/>
</dbReference>
<dbReference type="PANTHER" id="PTHR43420">
    <property type="entry name" value="ACETYLTRANSFERASE"/>
    <property type="match status" value="1"/>
</dbReference>
<dbReference type="RefSeq" id="WP_011931543.1">
    <property type="nucleotide sequence ID" value="NC_009480.1"/>
</dbReference>
<evidence type="ECO:0000256" key="1">
    <source>
        <dbReference type="ARBA" id="ARBA00022679"/>
    </source>
</evidence>
<dbReference type="Gene3D" id="3.40.630.30">
    <property type="match status" value="1"/>
</dbReference>
<dbReference type="Proteomes" id="UP000001564">
    <property type="component" value="Chromosome"/>
</dbReference>
<dbReference type="HOGENOM" id="CLU_048109_0_0_11"/>
<evidence type="ECO:0000313" key="5">
    <source>
        <dbReference type="Proteomes" id="UP000001564"/>
    </source>
</evidence>
<accession>A5CMQ9</accession>
<dbReference type="PROSITE" id="PS51186">
    <property type="entry name" value="GNAT"/>
    <property type="match status" value="1"/>
</dbReference>
<protein>
    <submittedName>
        <fullName evidence="4">Acetyltransferase, GnaT family</fullName>
    </submittedName>
</protein>
<dbReference type="InterPro" id="IPR016181">
    <property type="entry name" value="Acyl_CoA_acyltransferase"/>
</dbReference>
<evidence type="ECO:0000256" key="2">
    <source>
        <dbReference type="ARBA" id="ARBA00023315"/>
    </source>
</evidence>
<organism evidence="4 5">
    <name type="scientific">Clavibacter michiganensis subsp. michiganensis (strain NCPPB 382)</name>
    <dbReference type="NCBI Taxonomy" id="443906"/>
    <lineage>
        <taxon>Bacteria</taxon>
        <taxon>Bacillati</taxon>
        <taxon>Actinomycetota</taxon>
        <taxon>Actinomycetes</taxon>
        <taxon>Micrococcales</taxon>
        <taxon>Microbacteriaceae</taxon>
        <taxon>Clavibacter</taxon>
    </lineage>
</organism>
<dbReference type="InterPro" id="IPR000182">
    <property type="entry name" value="GNAT_dom"/>
</dbReference>
<feature type="domain" description="N-acetyltransferase" evidence="3">
    <location>
        <begin position="141"/>
        <end position="287"/>
    </location>
</feature>
<keyword evidence="5" id="KW-1185">Reference proteome</keyword>
<sequence length="287" mass="29620">MSGGSDAGSEAAAVRAMDPRAAAALLDDLADRGWPAETRELHGRWILRAAGGVTKRANSALPAGPVADPDAALDAAEAFARHHGIDPCVQVSPASEPADLASRLAARGYVAEARTLVEVADAAAVAERLAGARPADPALVVTVADAPDDAWLDAWWSVDGRGGSAELAVARRILERGPSVYAAVRDGDGDRVLATARLALVGSWGGLFAVATRPEARRRGLSRAAMAAAVDAGLDRGITALWLQVVAENDGARALYGGLGFATASRYEYWARTRQPSAATTSARNPA</sequence>
<proteinExistence type="predicted"/>
<dbReference type="GO" id="GO:0016747">
    <property type="term" value="F:acyltransferase activity, transferring groups other than amino-acyl groups"/>
    <property type="evidence" value="ECO:0007669"/>
    <property type="project" value="InterPro"/>
</dbReference>
<dbReference type="InterPro" id="IPR050680">
    <property type="entry name" value="YpeA/RimI_acetyltransf"/>
</dbReference>
<evidence type="ECO:0000259" key="3">
    <source>
        <dbReference type="PROSITE" id="PS51186"/>
    </source>
</evidence>
<evidence type="ECO:0000313" key="4">
    <source>
        <dbReference type="EMBL" id="CAN00345.1"/>
    </source>
</evidence>
<dbReference type="SUPFAM" id="SSF55729">
    <property type="entry name" value="Acyl-CoA N-acyltransferases (Nat)"/>
    <property type="match status" value="1"/>
</dbReference>
<reference evidence="4 5" key="1">
    <citation type="journal article" date="2008" name="J. Bacteriol.">
        <title>The genome sequence of the tomato-pathogenic actinomycete Clavibacter michiganensis subsp. michiganensis NCPPB382 reveals a large island involved in pathogenicity.</title>
        <authorList>
            <person name="Gartemann K.H."/>
            <person name="Abt B."/>
            <person name="Bekel T."/>
            <person name="Burger A."/>
            <person name="Engemann J."/>
            <person name="Flugel M."/>
            <person name="Gaigalat L."/>
            <person name="Goesmann A."/>
            <person name="Grafen I."/>
            <person name="Kalinowski J."/>
            <person name="Kaup O."/>
            <person name="Kirchner O."/>
            <person name="Krause L."/>
            <person name="Linke B."/>
            <person name="McHardy A."/>
            <person name="Meyer F."/>
            <person name="Pohle S."/>
            <person name="Ruckert C."/>
            <person name="Schneiker S."/>
            <person name="Zellermann E.M."/>
            <person name="Puhler A."/>
            <person name="Eichenlaub R."/>
            <person name="Kaiser O."/>
            <person name="Bartels D."/>
        </authorList>
    </citation>
    <scope>NUCLEOTIDE SEQUENCE [LARGE SCALE GENOMIC DNA]</scope>
    <source>
        <strain evidence="4 5">NCPPB 382</strain>
    </source>
</reference>